<dbReference type="KEGG" id="hprf:HLPR_20570"/>
<accession>A0AAU9E501</accession>
<dbReference type="AlphaFoldDB" id="A0AAU9E501"/>
<dbReference type="Proteomes" id="UP001321786">
    <property type="component" value="Chromosome"/>
</dbReference>
<sequence length="58" mass="6648">MVEKNYSPEAFLLAFIIKNVLDINSIGIPVCYLIPYLAIKYYSIIREEVVPIELNTLS</sequence>
<gene>
    <name evidence="1" type="ORF">HLPR_20570</name>
</gene>
<evidence type="ECO:0000313" key="1">
    <source>
        <dbReference type="EMBL" id="BEP29726.1"/>
    </source>
</evidence>
<organism evidence="1 2">
    <name type="scientific">Helicovermis profundi</name>
    <dbReference type="NCBI Taxonomy" id="3065157"/>
    <lineage>
        <taxon>Bacteria</taxon>
        <taxon>Bacillati</taxon>
        <taxon>Bacillota</taxon>
        <taxon>Clostridia</taxon>
        <taxon>Helicovermis</taxon>
    </lineage>
</organism>
<protein>
    <submittedName>
        <fullName evidence="1">Uncharacterized protein</fullName>
    </submittedName>
</protein>
<reference evidence="1 2" key="1">
    <citation type="submission" date="2023-08" db="EMBL/GenBank/DDBJ databases">
        <title>Helicovermis profunda gen. nov., sp. nov., a novel mesophilic, fermentative bacterium within the Bacillota from a deep-sea hydrothermal vent chimney.</title>
        <authorList>
            <person name="Miyazaki U."/>
            <person name="Mizutani D."/>
            <person name="Hashimoto Y."/>
            <person name="Tame A."/>
            <person name="Sawayama S."/>
            <person name="Miyazaki J."/>
            <person name="Takai K."/>
            <person name="Nakagawa S."/>
        </authorList>
    </citation>
    <scope>NUCLEOTIDE SEQUENCE [LARGE SCALE GENOMIC DNA]</scope>
    <source>
        <strain evidence="1 2">S502</strain>
    </source>
</reference>
<dbReference type="EMBL" id="AP028654">
    <property type="protein sequence ID" value="BEP29726.1"/>
    <property type="molecule type" value="Genomic_DNA"/>
</dbReference>
<evidence type="ECO:0000313" key="2">
    <source>
        <dbReference type="Proteomes" id="UP001321786"/>
    </source>
</evidence>
<keyword evidence="2" id="KW-1185">Reference proteome</keyword>
<name>A0AAU9E501_9FIRM</name>
<proteinExistence type="predicted"/>